<accession>B1I5M1</accession>
<gene>
    <name evidence="2" type="ordered locus">Daud_1841</name>
</gene>
<dbReference type="STRING" id="477974.Daud_1841"/>
<reference evidence="2 3" key="2">
    <citation type="journal article" date="2008" name="Science">
        <title>Environmental genomics reveals a single-species ecosystem deep within Earth.</title>
        <authorList>
            <person name="Chivian D."/>
            <person name="Brodie E.L."/>
            <person name="Alm E.J."/>
            <person name="Culley D.E."/>
            <person name="Dehal P.S."/>
            <person name="Desantis T.Z."/>
            <person name="Gihring T.M."/>
            <person name="Lapidus A."/>
            <person name="Lin L.H."/>
            <person name="Lowry S.R."/>
            <person name="Moser D.P."/>
            <person name="Richardson P.M."/>
            <person name="Southam G."/>
            <person name="Wanger G."/>
            <person name="Pratt L.M."/>
            <person name="Andersen G.L."/>
            <person name="Hazen T.C."/>
            <person name="Brockman F.J."/>
            <person name="Arkin A.P."/>
            <person name="Onstott T.C."/>
        </authorList>
    </citation>
    <scope>NUCLEOTIDE SEQUENCE [LARGE SCALE GENOMIC DNA]</scope>
    <source>
        <strain evidence="2 3">MP104C</strain>
    </source>
</reference>
<evidence type="ECO:0000313" key="2">
    <source>
        <dbReference type="EMBL" id="ACA60334.1"/>
    </source>
</evidence>
<proteinExistence type="predicted"/>
<keyword evidence="1" id="KW-0812">Transmembrane</keyword>
<dbReference type="OrthoDB" id="157161at2"/>
<keyword evidence="1" id="KW-0472">Membrane</keyword>
<feature type="transmembrane region" description="Helical" evidence="1">
    <location>
        <begin position="41"/>
        <end position="59"/>
    </location>
</feature>
<dbReference type="EMBL" id="CP000860">
    <property type="protein sequence ID" value="ACA60334.1"/>
    <property type="molecule type" value="Genomic_DNA"/>
</dbReference>
<reference evidence="3" key="1">
    <citation type="submission" date="2007-10" db="EMBL/GenBank/DDBJ databases">
        <title>Complete sequence of chromosome of Desulforudis audaxviator MP104C.</title>
        <authorList>
            <person name="Copeland A."/>
            <person name="Lucas S."/>
            <person name="Lapidus A."/>
            <person name="Barry K."/>
            <person name="Glavina del Rio T."/>
            <person name="Dalin E."/>
            <person name="Tice H."/>
            <person name="Bruce D."/>
            <person name="Pitluck S."/>
            <person name="Lowry S.R."/>
            <person name="Larimer F."/>
            <person name="Land M.L."/>
            <person name="Hauser L."/>
            <person name="Kyrpides N."/>
            <person name="Ivanova N.N."/>
            <person name="Richardson P."/>
        </authorList>
    </citation>
    <scope>NUCLEOTIDE SEQUENCE [LARGE SCALE GENOMIC DNA]</scope>
    <source>
        <strain evidence="3">MP104C</strain>
    </source>
</reference>
<evidence type="ECO:0000313" key="3">
    <source>
        <dbReference type="Proteomes" id="UP000008544"/>
    </source>
</evidence>
<sequence length="130" mass="15002">MFTIDAGGGSVFKRYALYLLRWQLSTPVLAVVLLWLSNFHVTFATVVANLIGGLIFFWVDKFIFTSPVLAPQWEIREKVACADCGRVARGFRLVRTKNYDKTRDKHPEFRCTDCSDRKLDELRQRGVKLD</sequence>
<name>B1I5M1_DESAP</name>
<keyword evidence="1" id="KW-1133">Transmembrane helix</keyword>
<organism evidence="2 3">
    <name type="scientific">Desulforudis audaxviator (strain MP104C)</name>
    <dbReference type="NCBI Taxonomy" id="477974"/>
    <lineage>
        <taxon>Bacteria</taxon>
        <taxon>Bacillati</taxon>
        <taxon>Bacillota</taxon>
        <taxon>Clostridia</taxon>
        <taxon>Thermoanaerobacterales</taxon>
        <taxon>Candidatus Desulforudaceae</taxon>
        <taxon>Candidatus Desulforudis</taxon>
    </lineage>
</organism>
<dbReference type="HOGENOM" id="CLU_1934614_0_0_9"/>
<protein>
    <submittedName>
        <fullName evidence="2">Uncharacterized protein</fullName>
    </submittedName>
</protein>
<dbReference type="Proteomes" id="UP000008544">
    <property type="component" value="Chromosome"/>
</dbReference>
<dbReference type="AlphaFoldDB" id="B1I5M1"/>
<evidence type="ECO:0000256" key="1">
    <source>
        <dbReference type="SAM" id="Phobius"/>
    </source>
</evidence>
<keyword evidence="3" id="KW-1185">Reference proteome</keyword>
<dbReference type="KEGG" id="dau:Daud_1841"/>
<feature type="transmembrane region" description="Helical" evidence="1">
    <location>
        <begin position="15"/>
        <end position="35"/>
    </location>
</feature>